<dbReference type="InterPro" id="IPR000326">
    <property type="entry name" value="PAP2/HPO"/>
</dbReference>
<feature type="transmembrane region" description="Helical" evidence="7">
    <location>
        <begin position="283"/>
        <end position="302"/>
    </location>
</feature>
<comment type="subcellular location">
    <subcellularLocation>
        <location evidence="1">Membrane</location>
        <topology evidence="1">Multi-pass membrane protein</topology>
    </subcellularLocation>
</comment>
<dbReference type="PANTHER" id="PTHR10165:SF35">
    <property type="entry name" value="RE23632P"/>
    <property type="match status" value="1"/>
</dbReference>
<comment type="similarity">
    <text evidence="2">Belongs to the PA-phosphatase related phosphoesterase family.</text>
</comment>
<dbReference type="AlphaFoldDB" id="A0AAV8YPN7"/>
<accession>A0AAV8YPN7</accession>
<feature type="compositionally biased region" description="Polar residues" evidence="6">
    <location>
        <begin position="29"/>
        <end position="43"/>
    </location>
</feature>
<dbReference type="SUPFAM" id="SSF48317">
    <property type="entry name" value="Acid phosphatase/Vanadium-dependent haloperoxidase"/>
    <property type="match status" value="1"/>
</dbReference>
<evidence type="ECO:0000256" key="6">
    <source>
        <dbReference type="SAM" id="MobiDB-lite"/>
    </source>
</evidence>
<evidence type="ECO:0000313" key="9">
    <source>
        <dbReference type="EMBL" id="KAJ8952904.1"/>
    </source>
</evidence>
<evidence type="ECO:0000256" key="4">
    <source>
        <dbReference type="ARBA" id="ARBA00022989"/>
    </source>
</evidence>
<dbReference type="EMBL" id="JAPWTK010000063">
    <property type="protein sequence ID" value="KAJ8952904.1"/>
    <property type="molecule type" value="Genomic_DNA"/>
</dbReference>
<dbReference type="SMART" id="SM00014">
    <property type="entry name" value="acidPPc"/>
    <property type="match status" value="1"/>
</dbReference>
<reference evidence="9" key="1">
    <citation type="journal article" date="2023" name="Insect Mol. Biol.">
        <title>Genome sequencing provides insights into the evolution of gene families encoding plant cell wall-degrading enzymes in longhorned beetles.</title>
        <authorList>
            <person name="Shin N.R."/>
            <person name="Okamura Y."/>
            <person name="Kirsch R."/>
            <person name="Pauchet Y."/>
        </authorList>
    </citation>
    <scope>NUCLEOTIDE SEQUENCE</scope>
    <source>
        <strain evidence="9">AMC_N1</strain>
    </source>
</reference>
<dbReference type="InterPro" id="IPR036938">
    <property type="entry name" value="PAP2/HPO_sf"/>
</dbReference>
<dbReference type="GO" id="GO:0046839">
    <property type="term" value="P:phospholipid dephosphorylation"/>
    <property type="evidence" value="ECO:0007669"/>
    <property type="project" value="TreeGrafter"/>
</dbReference>
<keyword evidence="3 7" id="KW-0812">Transmembrane</keyword>
<evidence type="ECO:0000256" key="7">
    <source>
        <dbReference type="SAM" id="Phobius"/>
    </source>
</evidence>
<dbReference type="Gene3D" id="1.20.144.10">
    <property type="entry name" value="Phosphatidic acid phosphatase type 2/haloperoxidase"/>
    <property type="match status" value="1"/>
</dbReference>
<keyword evidence="10" id="KW-1185">Reference proteome</keyword>
<organism evidence="9 10">
    <name type="scientific">Aromia moschata</name>
    <dbReference type="NCBI Taxonomy" id="1265417"/>
    <lineage>
        <taxon>Eukaryota</taxon>
        <taxon>Metazoa</taxon>
        <taxon>Ecdysozoa</taxon>
        <taxon>Arthropoda</taxon>
        <taxon>Hexapoda</taxon>
        <taxon>Insecta</taxon>
        <taxon>Pterygota</taxon>
        <taxon>Neoptera</taxon>
        <taxon>Endopterygota</taxon>
        <taxon>Coleoptera</taxon>
        <taxon>Polyphaga</taxon>
        <taxon>Cucujiformia</taxon>
        <taxon>Chrysomeloidea</taxon>
        <taxon>Cerambycidae</taxon>
        <taxon>Cerambycinae</taxon>
        <taxon>Callichromatini</taxon>
        <taxon>Aromia</taxon>
    </lineage>
</organism>
<dbReference type="InterPro" id="IPR043216">
    <property type="entry name" value="PAP-like"/>
</dbReference>
<sequence length="373" mass="42762">MSSDSLESSEDEEYSPRNFREREHRTARKSTTSQVTQPYSTRRQAARNATKALRATSERFMANFNPETSVREKRKLNRKINPPSNIRRPAGAIYDENGVHISSLTDLCDCLNEDCLGCFFECAKCGSQKCGTDCRVHRKFLIDQIEYHVFAIVNNYLDTWTPFIRHIDEEEMNIYRYPSVHSYIKKKYLYVFMFAVPAIFYLLLYLTKRDEKTAIEIVHHAYGLTLAYCISATFTTFVKLTLGRPRPNFFLRCFPDGYGTNIDSCTGEYDGQMDGRKSFPSGHAVFSFTGMVYLTLHLFKLIDFAKPFRCRGVVFFWCTLPVLLATLVAVSRTCDYHHHYSDVVGGAMLGSTVAIIVFHYFGCSPDPGKTDTK</sequence>
<keyword evidence="5 7" id="KW-0472">Membrane</keyword>
<evidence type="ECO:0000256" key="2">
    <source>
        <dbReference type="ARBA" id="ARBA00008816"/>
    </source>
</evidence>
<dbReference type="PANTHER" id="PTHR10165">
    <property type="entry name" value="LIPID PHOSPHATE PHOSPHATASE"/>
    <property type="match status" value="1"/>
</dbReference>
<feature type="domain" description="Phosphatidic acid phosphatase type 2/haloperoxidase" evidence="8">
    <location>
        <begin position="222"/>
        <end position="358"/>
    </location>
</feature>
<gene>
    <name evidence="9" type="ORF">NQ318_006521</name>
</gene>
<dbReference type="Pfam" id="PF01569">
    <property type="entry name" value="PAP2"/>
    <property type="match status" value="1"/>
</dbReference>
<keyword evidence="4 7" id="KW-1133">Transmembrane helix</keyword>
<dbReference type="Pfam" id="PF14949">
    <property type="entry name" value="ARF7EP_C"/>
    <property type="match status" value="1"/>
</dbReference>
<feature type="transmembrane region" description="Helical" evidence="7">
    <location>
        <begin position="343"/>
        <end position="361"/>
    </location>
</feature>
<comment type="caution">
    <text evidence="9">The sequence shown here is derived from an EMBL/GenBank/DDBJ whole genome shotgun (WGS) entry which is preliminary data.</text>
</comment>
<evidence type="ECO:0000259" key="8">
    <source>
        <dbReference type="SMART" id="SM00014"/>
    </source>
</evidence>
<dbReference type="CDD" id="cd03390">
    <property type="entry name" value="PAP2_containing_1_like"/>
    <property type="match status" value="1"/>
</dbReference>
<name>A0AAV8YPN7_9CUCU</name>
<evidence type="ECO:0000313" key="10">
    <source>
        <dbReference type="Proteomes" id="UP001162162"/>
    </source>
</evidence>
<dbReference type="GO" id="GO:0016020">
    <property type="term" value="C:membrane"/>
    <property type="evidence" value="ECO:0007669"/>
    <property type="project" value="UniProtKB-SubCell"/>
</dbReference>
<evidence type="ECO:0000256" key="3">
    <source>
        <dbReference type="ARBA" id="ARBA00022692"/>
    </source>
</evidence>
<proteinExistence type="inferred from homology"/>
<dbReference type="Proteomes" id="UP001162162">
    <property type="component" value="Unassembled WGS sequence"/>
</dbReference>
<feature type="compositionally biased region" description="Basic and acidic residues" evidence="6">
    <location>
        <begin position="14"/>
        <end position="24"/>
    </location>
</feature>
<protein>
    <recommendedName>
        <fullName evidence="8">Phosphatidic acid phosphatase type 2/haloperoxidase domain-containing protein</fullName>
    </recommendedName>
</protein>
<feature type="region of interest" description="Disordered" evidence="6">
    <location>
        <begin position="1"/>
        <end position="46"/>
    </location>
</feature>
<feature type="transmembrane region" description="Helical" evidence="7">
    <location>
        <begin position="314"/>
        <end position="331"/>
    </location>
</feature>
<feature type="transmembrane region" description="Helical" evidence="7">
    <location>
        <begin position="188"/>
        <end position="207"/>
    </location>
</feature>
<evidence type="ECO:0000256" key="5">
    <source>
        <dbReference type="ARBA" id="ARBA00023136"/>
    </source>
</evidence>
<feature type="transmembrane region" description="Helical" evidence="7">
    <location>
        <begin position="219"/>
        <end position="242"/>
    </location>
</feature>
<dbReference type="InterPro" id="IPR029264">
    <property type="entry name" value="ARF7EP_C"/>
</dbReference>
<evidence type="ECO:0000256" key="1">
    <source>
        <dbReference type="ARBA" id="ARBA00004141"/>
    </source>
</evidence>
<dbReference type="GO" id="GO:0006644">
    <property type="term" value="P:phospholipid metabolic process"/>
    <property type="evidence" value="ECO:0007669"/>
    <property type="project" value="InterPro"/>
</dbReference>
<dbReference type="GO" id="GO:0008195">
    <property type="term" value="F:phosphatidate phosphatase activity"/>
    <property type="evidence" value="ECO:0007669"/>
    <property type="project" value="TreeGrafter"/>
</dbReference>